<organism evidence="1">
    <name type="scientific">bioreactor metagenome</name>
    <dbReference type="NCBI Taxonomy" id="1076179"/>
    <lineage>
        <taxon>unclassified sequences</taxon>
        <taxon>metagenomes</taxon>
        <taxon>ecological metagenomes</taxon>
    </lineage>
</organism>
<gene>
    <name evidence="1" type="ORF">SDC9_167543</name>
</gene>
<evidence type="ECO:0000313" key="1">
    <source>
        <dbReference type="EMBL" id="MPN20166.1"/>
    </source>
</evidence>
<reference evidence="1" key="1">
    <citation type="submission" date="2019-08" db="EMBL/GenBank/DDBJ databases">
        <authorList>
            <person name="Kucharzyk K."/>
            <person name="Murdoch R.W."/>
            <person name="Higgins S."/>
            <person name="Loffler F."/>
        </authorList>
    </citation>
    <scope>NUCLEOTIDE SEQUENCE</scope>
</reference>
<accession>A0A645G1X1</accession>
<dbReference type="AlphaFoldDB" id="A0A645G1X1"/>
<protein>
    <submittedName>
        <fullName evidence="1">Uncharacterized protein</fullName>
    </submittedName>
</protein>
<sequence>MQTPTTAQIRTAIEVLSKLGERLNTHAEHSVMQLSESPVGAHHAGRIEVNAIEQTTRIEAVAAQLKNWRDELLEQRRQCVSHHV</sequence>
<proteinExistence type="predicted"/>
<comment type="caution">
    <text evidence="1">The sequence shown here is derived from an EMBL/GenBank/DDBJ whole genome shotgun (WGS) entry which is preliminary data.</text>
</comment>
<name>A0A645G1X1_9ZZZZ</name>
<dbReference type="EMBL" id="VSSQ01067855">
    <property type="protein sequence ID" value="MPN20166.1"/>
    <property type="molecule type" value="Genomic_DNA"/>
</dbReference>